<organism evidence="1 2">
    <name type="scientific">Ascaris lumbricoides</name>
    <name type="common">Giant roundworm</name>
    <dbReference type="NCBI Taxonomy" id="6252"/>
    <lineage>
        <taxon>Eukaryota</taxon>
        <taxon>Metazoa</taxon>
        <taxon>Ecdysozoa</taxon>
        <taxon>Nematoda</taxon>
        <taxon>Chromadorea</taxon>
        <taxon>Rhabditida</taxon>
        <taxon>Spirurina</taxon>
        <taxon>Ascaridomorpha</taxon>
        <taxon>Ascaridoidea</taxon>
        <taxon>Ascarididae</taxon>
        <taxon>Ascaris</taxon>
    </lineage>
</organism>
<evidence type="ECO:0000313" key="2">
    <source>
        <dbReference type="WBParaSite" id="ALUE_0002117701-mRNA-1"/>
    </source>
</evidence>
<evidence type="ECO:0000313" key="1">
    <source>
        <dbReference type="Proteomes" id="UP000036681"/>
    </source>
</evidence>
<dbReference type="Proteomes" id="UP000036681">
    <property type="component" value="Unplaced"/>
</dbReference>
<proteinExistence type="predicted"/>
<protein>
    <submittedName>
        <fullName evidence="2">Transposase</fullName>
    </submittedName>
</protein>
<name>A0A0M3IQZ9_ASCLU</name>
<dbReference type="AlphaFoldDB" id="A0A0M3IQZ9"/>
<dbReference type="WBParaSite" id="ALUE_0002117701-mRNA-1">
    <property type="protein sequence ID" value="ALUE_0002117701-mRNA-1"/>
    <property type="gene ID" value="ALUE_0002117701"/>
</dbReference>
<keyword evidence="1" id="KW-1185">Reference proteome</keyword>
<reference evidence="2" key="1">
    <citation type="submission" date="2017-02" db="UniProtKB">
        <authorList>
            <consortium name="WormBaseParasite"/>
        </authorList>
    </citation>
    <scope>IDENTIFICATION</scope>
</reference>
<sequence>MRVLMRMQSHGPNRRIKNDDDSRHLLLAKLMNSIGNLHVFDSVIR</sequence>
<accession>A0A0M3IQZ9</accession>